<gene>
    <name evidence="1" type="ORF">HNR36_001967</name>
</gene>
<protein>
    <submittedName>
        <fullName evidence="1">Uncharacterized protein YxjI</fullName>
    </submittedName>
</protein>
<name>A0A840PMD1_URETH</name>
<dbReference type="Proteomes" id="UP000557217">
    <property type="component" value="Unassembled WGS sequence"/>
</dbReference>
<organism evidence="1 2">
    <name type="scientific">Ureibacillus thermosphaericus</name>
    <dbReference type="NCBI Taxonomy" id="51173"/>
    <lineage>
        <taxon>Bacteria</taxon>
        <taxon>Bacillati</taxon>
        <taxon>Bacillota</taxon>
        <taxon>Bacilli</taxon>
        <taxon>Bacillales</taxon>
        <taxon>Caryophanaceae</taxon>
        <taxon>Ureibacillus</taxon>
    </lineage>
</organism>
<keyword evidence="2" id="KW-1185">Reference proteome</keyword>
<reference evidence="1 2" key="1">
    <citation type="submission" date="2020-08" db="EMBL/GenBank/DDBJ databases">
        <title>Genomic Encyclopedia of Type Strains, Phase IV (KMG-IV): sequencing the most valuable type-strain genomes for metagenomic binning, comparative biology and taxonomic classification.</title>
        <authorList>
            <person name="Goeker M."/>
        </authorList>
    </citation>
    <scope>NUCLEOTIDE SEQUENCE [LARGE SCALE GENOMIC DNA]</scope>
    <source>
        <strain evidence="1 2">DSM 10633</strain>
    </source>
</reference>
<dbReference type="AlphaFoldDB" id="A0A840PMD1"/>
<comment type="caution">
    <text evidence="1">The sequence shown here is derived from an EMBL/GenBank/DDBJ whole genome shotgun (WGS) entry which is preliminary data.</text>
</comment>
<dbReference type="EMBL" id="JACHGZ010000024">
    <property type="protein sequence ID" value="MBB5149575.1"/>
    <property type="molecule type" value="Genomic_DNA"/>
</dbReference>
<dbReference type="Pfam" id="PF04525">
    <property type="entry name" value="LOR"/>
    <property type="match status" value="1"/>
</dbReference>
<proteinExistence type="predicted"/>
<evidence type="ECO:0000313" key="1">
    <source>
        <dbReference type="EMBL" id="MBB5149575.1"/>
    </source>
</evidence>
<dbReference type="InterPro" id="IPR007612">
    <property type="entry name" value="LOR"/>
</dbReference>
<evidence type="ECO:0000313" key="2">
    <source>
        <dbReference type="Proteomes" id="UP000557217"/>
    </source>
</evidence>
<accession>A0A840PMD1</accession>
<sequence length="34" mass="4146">MKQLYIKQKFFSLTDKFTIKDEHENDVYYEKGAS</sequence>